<dbReference type="NCBIfam" id="NF008807">
    <property type="entry name" value="PRK11829.1"/>
    <property type="match status" value="1"/>
</dbReference>
<evidence type="ECO:0000313" key="6">
    <source>
        <dbReference type="Proteomes" id="UP000001971"/>
    </source>
</evidence>
<dbReference type="PANTHER" id="PTHR33121:SF77">
    <property type="entry name" value="CYCLIC DI-GMP PHOSPHODIESTERASE PDEK-RELATED"/>
    <property type="match status" value="1"/>
</dbReference>
<dbReference type="InterPro" id="IPR029787">
    <property type="entry name" value="Nucleotide_cyclase"/>
</dbReference>
<dbReference type="SUPFAM" id="SSF141868">
    <property type="entry name" value="EAL domain-like"/>
    <property type="match status" value="1"/>
</dbReference>
<sequence length="728" mass="82992">MAFLIGKDRNPHYSCLPLEYRKIKSVSDRVYSDRIDEWLEDSNNHLILCSRNWRRTSLRVRRSLTIKQMAAVAVVALVTICIFIILQLFHFVQQRKDDYANQLESIAYSVRQPLSEAILSVDIPQAKKILNSLLPIGILSRAEVILPNQIQVLHANFPTERPIPHWAKRVFSLPVQITVPLYALERVPANPQPLAHLVLRADSFRMYQFILSALSAMLSTYLLLALVLSVSIAWCINRLIIHPLRAMAKELEDIGDHGVLHHQLTLPAHHQDDELGVLVRNYNRNQQLLADAYADMGRISHRFPVTELPNRSLFISLLEKEIASSTRTDHFHLLVIGIETLQEVSGAMSEAQHQQLLLTIVQRIEQCIDDSDLLAQLSKTEFAVLARGTRRSFPAMQLARRIMSQVTQPLFFDEITLRPSASIGITRYQAQQDTAESMMRNASTAMMAAHHEGRNQIMVFEPHLIEKTHKRLTQENDLLQAIENHDFTLFLQPQWDMKRQQVIGAEALLRWCQPDGSYVLPSGFVHFAEEEGMMVPLGNWVLEEACRILADWKARGVSLPLSVNISGLQVQNKQFLPHLKTLISHYHIDPQQLLLEITETAQIQDLDEALRLLRELQGLGLLIALDDFGIGYSSLRYLNHLKSLPIHMIKLDKSFVKNLPEDDAIARIISCVSDVLKVRVMAEGVETEEQRQWLLEHGIQCGQGFLFSPPLPRAEFEAQYFSSAHHVS</sequence>
<feature type="domain" description="GGDEF" evidence="4">
    <location>
        <begin position="329"/>
        <end position="462"/>
    </location>
</feature>
<dbReference type="InterPro" id="IPR003660">
    <property type="entry name" value="HAMP_dom"/>
</dbReference>
<dbReference type="InterPro" id="IPR001633">
    <property type="entry name" value="EAL_dom"/>
</dbReference>
<dbReference type="PROSITE" id="PS50883">
    <property type="entry name" value="EAL"/>
    <property type="match status" value="1"/>
</dbReference>
<organism evidence="5 6">
    <name type="scientific">Yersinia pestis bv. Antiqua (strain Antiqua)</name>
    <dbReference type="NCBI Taxonomy" id="360102"/>
    <lineage>
        <taxon>Bacteria</taxon>
        <taxon>Pseudomonadati</taxon>
        <taxon>Pseudomonadota</taxon>
        <taxon>Gammaproteobacteria</taxon>
        <taxon>Enterobacterales</taxon>
        <taxon>Yersiniaceae</taxon>
        <taxon>Yersinia</taxon>
    </lineage>
</organism>
<gene>
    <name evidence="5" type="ordered locus">YPA_3824</name>
</gene>
<dbReference type="Gene3D" id="3.20.20.450">
    <property type="entry name" value="EAL domain"/>
    <property type="match status" value="1"/>
</dbReference>
<keyword evidence="1" id="KW-1133">Transmembrane helix</keyword>
<feature type="transmembrane region" description="Helical" evidence="1">
    <location>
        <begin position="69"/>
        <end position="89"/>
    </location>
</feature>
<dbReference type="InterPro" id="IPR000160">
    <property type="entry name" value="GGDEF_dom"/>
</dbReference>
<dbReference type="SMART" id="SM00052">
    <property type="entry name" value="EAL"/>
    <property type="match status" value="1"/>
</dbReference>
<feature type="domain" description="HAMP" evidence="3">
    <location>
        <begin position="238"/>
        <end position="294"/>
    </location>
</feature>
<dbReference type="CDD" id="cd01949">
    <property type="entry name" value="GGDEF"/>
    <property type="match status" value="1"/>
</dbReference>
<dbReference type="InterPro" id="IPR033419">
    <property type="entry name" value="GAPES3"/>
</dbReference>
<dbReference type="InterPro" id="IPR050706">
    <property type="entry name" value="Cyclic-di-GMP_PDE-like"/>
</dbReference>
<protein>
    <submittedName>
        <fullName evidence="5">Diguanylate cyclase/phosphodiesterase</fullName>
    </submittedName>
</protein>
<dbReference type="Gene3D" id="6.10.340.10">
    <property type="match status" value="1"/>
</dbReference>
<dbReference type="InterPro" id="IPR035919">
    <property type="entry name" value="EAL_sf"/>
</dbReference>
<dbReference type="PROSITE" id="PS50887">
    <property type="entry name" value="GGDEF"/>
    <property type="match status" value="1"/>
</dbReference>
<dbReference type="KEGG" id="ypa:YPA_3824"/>
<dbReference type="GO" id="GO:0071111">
    <property type="term" value="F:cyclic-guanylate-specific phosphodiesterase activity"/>
    <property type="evidence" value="ECO:0007669"/>
    <property type="project" value="InterPro"/>
</dbReference>
<evidence type="ECO:0000256" key="1">
    <source>
        <dbReference type="SAM" id="Phobius"/>
    </source>
</evidence>
<dbReference type="AlphaFoldDB" id="A0A0H2YDB7"/>
<dbReference type="SUPFAM" id="SSF55073">
    <property type="entry name" value="Nucleotide cyclase"/>
    <property type="match status" value="1"/>
</dbReference>
<evidence type="ECO:0000259" key="4">
    <source>
        <dbReference type="PROSITE" id="PS50887"/>
    </source>
</evidence>
<dbReference type="Gene3D" id="3.30.70.270">
    <property type="match status" value="1"/>
</dbReference>
<evidence type="ECO:0000259" key="3">
    <source>
        <dbReference type="PROSITE" id="PS50885"/>
    </source>
</evidence>
<dbReference type="Pfam" id="PF00563">
    <property type="entry name" value="EAL"/>
    <property type="match status" value="1"/>
</dbReference>
<name>A0A0H2YDB7_YERPA</name>
<dbReference type="GO" id="GO:0016020">
    <property type="term" value="C:membrane"/>
    <property type="evidence" value="ECO:0007669"/>
    <property type="project" value="InterPro"/>
</dbReference>
<feature type="transmembrane region" description="Helical" evidence="1">
    <location>
        <begin position="209"/>
        <end position="234"/>
    </location>
</feature>
<dbReference type="Pfam" id="PF17154">
    <property type="entry name" value="GAPES3"/>
    <property type="match status" value="1"/>
</dbReference>
<evidence type="ECO:0000313" key="5">
    <source>
        <dbReference type="EMBL" id="ABG15786.1"/>
    </source>
</evidence>
<dbReference type="NCBIfam" id="TIGR00254">
    <property type="entry name" value="GGDEF"/>
    <property type="match status" value="1"/>
</dbReference>
<keyword evidence="1" id="KW-0812">Transmembrane</keyword>
<dbReference type="SMART" id="SM00267">
    <property type="entry name" value="GGDEF"/>
    <property type="match status" value="1"/>
</dbReference>
<keyword evidence="1" id="KW-0472">Membrane</keyword>
<evidence type="ECO:0000259" key="2">
    <source>
        <dbReference type="PROSITE" id="PS50883"/>
    </source>
</evidence>
<dbReference type="Proteomes" id="UP000001971">
    <property type="component" value="Chromosome"/>
</dbReference>
<reference evidence="5 6" key="1">
    <citation type="journal article" date="2006" name="J. Bacteriol.">
        <title>Complete genome sequence of Yersinia pestis strains Antiqua and Nepal516: evidence of gene reduction in an emerging pathogen.</title>
        <authorList>
            <person name="Chain P.S."/>
            <person name="Hu P."/>
            <person name="Malfatti S.A."/>
            <person name="Radnedge L."/>
            <person name="Larimer F."/>
            <person name="Vergez L.M."/>
            <person name="Worsham P."/>
            <person name="Chu M.C."/>
            <person name="Andersen G.L."/>
        </authorList>
    </citation>
    <scope>NUCLEOTIDE SEQUENCE [LARGE SCALE GENOMIC DNA]</scope>
    <source>
        <strain evidence="5 6">Antiqua</strain>
    </source>
</reference>
<proteinExistence type="predicted"/>
<dbReference type="Pfam" id="PF00990">
    <property type="entry name" value="GGDEF"/>
    <property type="match status" value="1"/>
</dbReference>
<dbReference type="EMBL" id="CP000308">
    <property type="protein sequence ID" value="ABG15786.1"/>
    <property type="molecule type" value="Genomic_DNA"/>
</dbReference>
<feature type="domain" description="EAL" evidence="2">
    <location>
        <begin position="471"/>
        <end position="724"/>
    </location>
</feature>
<accession>A0A0H2YDB7</accession>
<dbReference type="GO" id="GO:0007165">
    <property type="term" value="P:signal transduction"/>
    <property type="evidence" value="ECO:0007669"/>
    <property type="project" value="InterPro"/>
</dbReference>
<dbReference type="PANTHER" id="PTHR33121">
    <property type="entry name" value="CYCLIC DI-GMP PHOSPHODIESTERASE PDEF"/>
    <property type="match status" value="1"/>
</dbReference>
<dbReference type="CDD" id="cd01948">
    <property type="entry name" value="EAL"/>
    <property type="match status" value="1"/>
</dbReference>
<dbReference type="InterPro" id="IPR043128">
    <property type="entry name" value="Rev_trsase/Diguanyl_cyclase"/>
</dbReference>
<dbReference type="PROSITE" id="PS50885">
    <property type="entry name" value="HAMP"/>
    <property type="match status" value="1"/>
</dbReference>